<dbReference type="InterPro" id="IPR012941">
    <property type="entry name" value="Phe_hydrox_C_dim_dom"/>
</dbReference>
<comment type="similarity">
    <text evidence="1">Belongs to the PheA/TfdB FAD monooxygenase family.</text>
</comment>
<evidence type="ECO:0000256" key="3">
    <source>
        <dbReference type="ARBA" id="ARBA00022827"/>
    </source>
</evidence>
<protein>
    <recommendedName>
        <fullName evidence="9">FAD-binding domain-containing protein</fullName>
    </recommendedName>
</protein>
<keyword evidence="8" id="KW-1185">Reference proteome</keyword>
<dbReference type="Pfam" id="PF01494">
    <property type="entry name" value="FAD_binding_3"/>
    <property type="match status" value="1"/>
</dbReference>
<feature type="non-terminal residue" evidence="7">
    <location>
        <position position="574"/>
    </location>
</feature>
<dbReference type="InterPro" id="IPR002938">
    <property type="entry name" value="FAD-bd"/>
</dbReference>
<gene>
    <name evidence="7" type="ORF">B7463_g7580</name>
</gene>
<dbReference type="PANTHER" id="PTHR43004">
    <property type="entry name" value="TRK SYSTEM POTASSIUM UPTAKE PROTEIN"/>
    <property type="match status" value="1"/>
</dbReference>
<dbReference type="SUPFAM" id="SSF51905">
    <property type="entry name" value="FAD/NAD(P)-binding domain"/>
    <property type="match status" value="1"/>
</dbReference>
<keyword evidence="3" id="KW-0274">FAD</keyword>
<name>A0A3E2H5W0_SCYLI</name>
<evidence type="ECO:0008006" key="9">
    <source>
        <dbReference type="Google" id="ProtNLM"/>
    </source>
</evidence>
<feature type="domain" description="Phenol hydroxylase-like C-terminal dimerisation" evidence="6">
    <location>
        <begin position="404"/>
        <end position="567"/>
    </location>
</feature>
<reference evidence="7 8" key="1">
    <citation type="submission" date="2018-05" db="EMBL/GenBank/DDBJ databases">
        <title>Draft genome sequence of Scytalidium lignicola DSM 105466, a ubiquitous saprotrophic fungus.</title>
        <authorList>
            <person name="Buettner E."/>
            <person name="Gebauer A.M."/>
            <person name="Hofrichter M."/>
            <person name="Liers C."/>
            <person name="Kellner H."/>
        </authorList>
    </citation>
    <scope>NUCLEOTIDE SEQUENCE [LARGE SCALE GENOMIC DNA]</scope>
    <source>
        <strain evidence="7 8">DSM 105466</strain>
    </source>
</reference>
<evidence type="ECO:0000313" key="7">
    <source>
        <dbReference type="EMBL" id="RFU28759.1"/>
    </source>
</evidence>
<dbReference type="InterPro" id="IPR050641">
    <property type="entry name" value="RIFMO-like"/>
</dbReference>
<dbReference type="Proteomes" id="UP000258309">
    <property type="component" value="Unassembled WGS sequence"/>
</dbReference>
<keyword evidence="2" id="KW-0285">Flavoprotein</keyword>
<feature type="domain" description="FAD-binding" evidence="5">
    <location>
        <begin position="4"/>
        <end position="360"/>
    </location>
</feature>
<evidence type="ECO:0000256" key="1">
    <source>
        <dbReference type="ARBA" id="ARBA00007801"/>
    </source>
</evidence>
<evidence type="ECO:0000256" key="4">
    <source>
        <dbReference type="ARBA" id="ARBA00023002"/>
    </source>
</evidence>
<proteinExistence type="inferred from homology"/>
<organism evidence="7 8">
    <name type="scientific">Scytalidium lignicola</name>
    <name type="common">Hyphomycete</name>
    <dbReference type="NCBI Taxonomy" id="5539"/>
    <lineage>
        <taxon>Eukaryota</taxon>
        <taxon>Fungi</taxon>
        <taxon>Dikarya</taxon>
        <taxon>Ascomycota</taxon>
        <taxon>Pezizomycotina</taxon>
        <taxon>Leotiomycetes</taxon>
        <taxon>Leotiomycetes incertae sedis</taxon>
        <taxon>Scytalidium</taxon>
    </lineage>
</organism>
<dbReference type="PANTHER" id="PTHR43004:SF5">
    <property type="entry name" value="FAD-BINDING DOMAIN-CONTAINING PROTEIN"/>
    <property type="match status" value="1"/>
</dbReference>
<sequence length="574" mass="62710">MDIKTDVLVVGGGPVGIIIAYQLARTGISVHLIDKDPKDGQTTIGRANVIYPRPAELLDQLGLAEELVQVANLCRESYTYKDGKPVIPGRIWNFVENIDDTFFDFAIMLRQQFTEAILRKKLQGVGCRLYTQRECVSLETRTPDAEGFAATAKIADLATGSKYTVECKYVVGADGGRSAIRRFTGVTFEGDQTEDKWIRIDGLIKTNLPTADSYGSIESPTHGNVLWAPLDQGISRIGYVFTKEQEEKCGGNVTEEVAVREAIAAMRPFTVEFERVEWWTLYIIGQRVASTFQPGDRILLAGDAAHTHSSGAAQGLNTGIHDATNLGWKLSMVILGFAYPDILRTYNTERRAAAQRLIAFDRKIAGLVAGKLPDTFEPDAGVDTNELLAKLFNDASALNTGLGISYERNVLNHVTEKSLIHCLILPGMRAPDIQLLKPGTHDPARLQQLTPNLAKFYVVVFAGDSRSTRLRIASFGQYLESKTSFTKTIPSGVVEVITISTQEANSVLIALGHQSFGPCYYDKDRSAHKRYGVDVKIGAVLVLRPDGIVGISAELSACGGSDVTGYLQCIIPCN</sequence>
<dbReference type="EMBL" id="NCSJ02000152">
    <property type="protein sequence ID" value="RFU28759.1"/>
    <property type="molecule type" value="Genomic_DNA"/>
</dbReference>
<dbReference type="PRINTS" id="PR00420">
    <property type="entry name" value="RNGMNOXGNASE"/>
</dbReference>
<feature type="non-terminal residue" evidence="7">
    <location>
        <position position="1"/>
    </location>
</feature>
<dbReference type="Pfam" id="PF07976">
    <property type="entry name" value="Phe_hydrox_dim"/>
    <property type="match status" value="1"/>
</dbReference>
<keyword evidence="4" id="KW-0560">Oxidoreductase</keyword>
<accession>A0A3E2H5W0</accession>
<evidence type="ECO:0000256" key="2">
    <source>
        <dbReference type="ARBA" id="ARBA00022630"/>
    </source>
</evidence>
<dbReference type="GO" id="GO:0071949">
    <property type="term" value="F:FAD binding"/>
    <property type="evidence" value="ECO:0007669"/>
    <property type="project" value="InterPro"/>
</dbReference>
<dbReference type="SUPFAM" id="SSF52833">
    <property type="entry name" value="Thioredoxin-like"/>
    <property type="match status" value="1"/>
</dbReference>
<dbReference type="Gene3D" id="3.30.9.10">
    <property type="entry name" value="D-Amino Acid Oxidase, subunit A, domain 2"/>
    <property type="match status" value="1"/>
</dbReference>
<dbReference type="InterPro" id="IPR036249">
    <property type="entry name" value="Thioredoxin-like_sf"/>
</dbReference>
<dbReference type="InterPro" id="IPR036188">
    <property type="entry name" value="FAD/NAD-bd_sf"/>
</dbReference>
<comment type="caution">
    <text evidence="7">The sequence shown here is derived from an EMBL/GenBank/DDBJ whole genome shotgun (WGS) entry which is preliminary data.</text>
</comment>
<dbReference type="Gene3D" id="3.40.30.20">
    <property type="match status" value="1"/>
</dbReference>
<dbReference type="STRING" id="5539.A0A3E2H5W0"/>
<evidence type="ECO:0000259" key="6">
    <source>
        <dbReference type="Pfam" id="PF07976"/>
    </source>
</evidence>
<evidence type="ECO:0000313" key="8">
    <source>
        <dbReference type="Proteomes" id="UP000258309"/>
    </source>
</evidence>
<dbReference type="AlphaFoldDB" id="A0A3E2H5W0"/>
<evidence type="ECO:0000259" key="5">
    <source>
        <dbReference type="Pfam" id="PF01494"/>
    </source>
</evidence>
<dbReference type="OrthoDB" id="1716816at2759"/>
<dbReference type="SUPFAM" id="SSF54373">
    <property type="entry name" value="FAD-linked reductases, C-terminal domain"/>
    <property type="match status" value="1"/>
</dbReference>
<dbReference type="Gene3D" id="3.50.50.60">
    <property type="entry name" value="FAD/NAD(P)-binding domain"/>
    <property type="match status" value="1"/>
</dbReference>
<dbReference type="InterPro" id="IPR038220">
    <property type="entry name" value="PHOX_C_sf"/>
</dbReference>
<dbReference type="GO" id="GO:0016709">
    <property type="term" value="F:oxidoreductase activity, acting on paired donors, with incorporation or reduction of molecular oxygen, NAD(P)H as one donor, and incorporation of one atom of oxygen"/>
    <property type="evidence" value="ECO:0007669"/>
    <property type="project" value="UniProtKB-ARBA"/>
</dbReference>